<feature type="compositionally biased region" description="Low complexity" evidence="1">
    <location>
        <begin position="113"/>
        <end position="123"/>
    </location>
</feature>
<dbReference type="Proteomes" id="UP000649617">
    <property type="component" value="Unassembled WGS sequence"/>
</dbReference>
<sequence>AEAEAFGHEAEEAEAEAFGHEAAEAEAEAFEQEGQAESFEEYSAGARTLVEPVAGEEGDVPAAEDLAAFQAEGEDEEEVELEVEVPGEMAEAAPEPAEEAEADGEVAAEEAYGETIPQPQTPLEEPPEPAEPLDPEENQPRHRTLPHPAFSNFRQRSRNKEKRSVSFHQANVPDGHLLEDETGLRAVHHLLSFREHDLWFVNPGASVQCDVCSQAWPQAFGLLCGGEEGGSQFAQTGFMCKSCYQSQEEPQQQGDDAGAWSQEEVADAEAAVTSEEAVGASTGPWDNPQSGWGDWIHAQE</sequence>
<accession>A0A812VBX1</accession>
<dbReference type="AlphaFoldDB" id="A0A812VBX1"/>
<organism evidence="2 3">
    <name type="scientific">Symbiodinium pilosum</name>
    <name type="common">Dinoflagellate</name>
    <dbReference type="NCBI Taxonomy" id="2952"/>
    <lineage>
        <taxon>Eukaryota</taxon>
        <taxon>Sar</taxon>
        <taxon>Alveolata</taxon>
        <taxon>Dinophyceae</taxon>
        <taxon>Suessiales</taxon>
        <taxon>Symbiodiniaceae</taxon>
        <taxon>Symbiodinium</taxon>
    </lineage>
</organism>
<protein>
    <submittedName>
        <fullName evidence="2">p65 protein</fullName>
    </submittedName>
</protein>
<feature type="compositionally biased region" description="Acidic residues" evidence="1">
    <location>
        <begin position="72"/>
        <end position="85"/>
    </location>
</feature>
<feature type="region of interest" description="Disordered" evidence="1">
    <location>
        <begin position="251"/>
        <end position="300"/>
    </location>
</feature>
<feature type="compositionally biased region" description="Low complexity" evidence="1">
    <location>
        <begin position="86"/>
        <end position="95"/>
    </location>
</feature>
<feature type="region of interest" description="Disordered" evidence="1">
    <location>
        <begin position="1"/>
        <end position="168"/>
    </location>
</feature>
<evidence type="ECO:0000256" key="1">
    <source>
        <dbReference type="SAM" id="MobiDB-lite"/>
    </source>
</evidence>
<comment type="caution">
    <text evidence="2">The sequence shown here is derived from an EMBL/GenBank/DDBJ whole genome shotgun (WGS) entry which is preliminary data.</text>
</comment>
<feature type="compositionally biased region" description="Acidic residues" evidence="1">
    <location>
        <begin position="96"/>
        <end position="112"/>
    </location>
</feature>
<dbReference type="OrthoDB" id="477325at2759"/>
<proteinExistence type="predicted"/>
<feature type="non-terminal residue" evidence="2">
    <location>
        <position position="300"/>
    </location>
</feature>
<feature type="compositionally biased region" description="Acidic residues" evidence="1">
    <location>
        <begin position="125"/>
        <end position="137"/>
    </location>
</feature>
<evidence type="ECO:0000313" key="2">
    <source>
        <dbReference type="EMBL" id="CAE7631011.1"/>
    </source>
</evidence>
<gene>
    <name evidence="2" type="primary">p65</name>
    <name evidence="2" type="ORF">SPIL2461_LOCUS16553</name>
</gene>
<feature type="compositionally biased region" description="Basic and acidic residues" evidence="1">
    <location>
        <begin position="1"/>
        <end position="10"/>
    </location>
</feature>
<name>A0A812VBX1_SYMPI</name>
<keyword evidence="3" id="KW-1185">Reference proteome</keyword>
<evidence type="ECO:0000313" key="3">
    <source>
        <dbReference type="Proteomes" id="UP000649617"/>
    </source>
</evidence>
<dbReference type="EMBL" id="CAJNIZ010042660">
    <property type="protein sequence ID" value="CAE7631011.1"/>
    <property type="molecule type" value="Genomic_DNA"/>
</dbReference>
<reference evidence="2" key="1">
    <citation type="submission" date="2021-02" db="EMBL/GenBank/DDBJ databases">
        <authorList>
            <person name="Dougan E. K."/>
            <person name="Rhodes N."/>
            <person name="Thang M."/>
            <person name="Chan C."/>
        </authorList>
    </citation>
    <scope>NUCLEOTIDE SEQUENCE</scope>
</reference>